<comment type="similarity">
    <text evidence="1">Belongs to the outer membrane factor (OMF) (TC 1.B.17) family.</text>
</comment>
<evidence type="ECO:0000256" key="2">
    <source>
        <dbReference type="SAM" id="Coils"/>
    </source>
</evidence>
<organism evidence="3 4">
    <name type="scientific">Comamonas serinivorans</name>
    <dbReference type="NCBI Taxonomy" id="1082851"/>
    <lineage>
        <taxon>Bacteria</taxon>
        <taxon>Pseudomonadati</taxon>
        <taxon>Pseudomonadota</taxon>
        <taxon>Betaproteobacteria</taxon>
        <taxon>Burkholderiales</taxon>
        <taxon>Comamonadaceae</taxon>
        <taxon>Comamonas</taxon>
    </lineage>
</organism>
<dbReference type="InterPro" id="IPR003423">
    <property type="entry name" value="OMP_efflux"/>
</dbReference>
<keyword evidence="2" id="KW-0175">Coiled coil</keyword>
<evidence type="ECO:0008006" key="5">
    <source>
        <dbReference type="Google" id="ProtNLM"/>
    </source>
</evidence>
<dbReference type="RefSeq" id="WP_087283606.1">
    <property type="nucleotide sequence ID" value="NZ_CP021455.1"/>
</dbReference>
<dbReference type="KEGG" id="cser:CCO03_18880"/>
<dbReference type="Proteomes" id="UP000196138">
    <property type="component" value="Chromosome"/>
</dbReference>
<dbReference type="OrthoDB" id="9772909at2"/>
<dbReference type="InterPro" id="IPR010131">
    <property type="entry name" value="MdtP/NodT-like"/>
</dbReference>
<dbReference type="SUPFAM" id="SSF56954">
    <property type="entry name" value="Outer membrane efflux proteins (OEP)"/>
    <property type="match status" value="1"/>
</dbReference>
<proteinExistence type="inferred from homology"/>
<keyword evidence="4" id="KW-1185">Reference proteome</keyword>
<protein>
    <recommendedName>
        <fullName evidence="5">Transporter</fullName>
    </recommendedName>
</protein>
<dbReference type="Pfam" id="PF02321">
    <property type="entry name" value="OEP"/>
    <property type="match status" value="1"/>
</dbReference>
<name>A0A1Y0ESF7_9BURK</name>
<dbReference type="Gene3D" id="1.20.1600.10">
    <property type="entry name" value="Outer membrane efflux proteins (OEP)"/>
    <property type="match status" value="1"/>
</dbReference>
<evidence type="ECO:0000313" key="3">
    <source>
        <dbReference type="EMBL" id="ARU06448.1"/>
    </source>
</evidence>
<dbReference type="EMBL" id="CP021455">
    <property type="protein sequence ID" value="ARU06448.1"/>
    <property type="molecule type" value="Genomic_DNA"/>
</dbReference>
<sequence>MNKRDHLSRRRAPRRPRGLWWVCALAGAPGLVWAQAGPAPEASRVVLATVASAQAGQPSGAAPAVALPAALTLEEFLQLVLTRSPDLDAERLNIEAARGDTLAAGTWPNPVLSASRKPGEKELGIEQPLPIFGQVTQRKATARQAERQAEADTAEQVAKRLGEAGDAFVDAQMAEQRERVWAQAQQQMREALRIVQGQITAGARSRYDGERMALKLSQLDVSLSRARAERLTVAGRMGTLVAAPTWQPRALGPLHPPPDDLYADAAALWAQARERVPALQAAGSAVELANQQLALQRKEALPTPSVSLARVRNRQEGHYNQVGVSIELPLFDRKQGEIARAKAELQQARYRRTAAEVEAEAQVLQSVQQYRLRRDALLAFEQHERDQHGNLATMADDAYRLGQGSILDYIDSLETLRERQMDKLELVEDMLRAQWTVRQAIGQLPVLPPQ</sequence>
<reference evidence="3 4" key="1">
    <citation type="submission" date="2017-05" db="EMBL/GenBank/DDBJ databases">
        <authorList>
            <person name="Song R."/>
            <person name="Chenine A.L."/>
            <person name="Ruprecht R.M."/>
        </authorList>
    </citation>
    <scope>NUCLEOTIDE SEQUENCE [LARGE SCALE GENOMIC DNA]</scope>
    <source>
        <strain evidence="3 4">DSM 26136</strain>
    </source>
</reference>
<dbReference type="PANTHER" id="PTHR30203:SF24">
    <property type="entry name" value="BLR4935 PROTEIN"/>
    <property type="match status" value="1"/>
</dbReference>
<dbReference type="GO" id="GO:0015562">
    <property type="term" value="F:efflux transmembrane transporter activity"/>
    <property type="evidence" value="ECO:0007669"/>
    <property type="project" value="InterPro"/>
</dbReference>
<feature type="coiled-coil region" evidence="2">
    <location>
        <begin position="331"/>
        <end position="360"/>
    </location>
</feature>
<evidence type="ECO:0000313" key="4">
    <source>
        <dbReference type="Proteomes" id="UP000196138"/>
    </source>
</evidence>
<gene>
    <name evidence="3" type="ORF">CCO03_18880</name>
</gene>
<dbReference type="AlphaFoldDB" id="A0A1Y0ESF7"/>
<accession>A0A1Y0ESF7</accession>
<evidence type="ECO:0000256" key="1">
    <source>
        <dbReference type="ARBA" id="ARBA00007613"/>
    </source>
</evidence>
<dbReference type="PANTHER" id="PTHR30203">
    <property type="entry name" value="OUTER MEMBRANE CATION EFFLUX PROTEIN"/>
    <property type="match status" value="1"/>
</dbReference>